<dbReference type="InterPro" id="IPR008587">
    <property type="entry name" value="FPP_plant"/>
</dbReference>
<protein>
    <submittedName>
        <fullName evidence="1">Uncharacterized protein</fullName>
    </submittedName>
</protein>
<accession>A0AAV1AZP8</accession>
<evidence type="ECO:0000313" key="1">
    <source>
        <dbReference type="EMBL" id="CAI8615791.1"/>
    </source>
</evidence>
<dbReference type="Proteomes" id="UP001157006">
    <property type="component" value="Chromosome 5"/>
</dbReference>
<organism evidence="1 2">
    <name type="scientific">Vicia faba</name>
    <name type="common">Broad bean</name>
    <name type="synonym">Faba vulgaris</name>
    <dbReference type="NCBI Taxonomy" id="3906"/>
    <lineage>
        <taxon>Eukaryota</taxon>
        <taxon>Viridiplantae</taxon>
        <taxon>Streptophyta</taxon>
        <taxon>Embryophyta</taxon>
        <taxon>Tracheophyta</taxon>
        <taxon>Spermatophyta</taxon>
        <taxon>Magnoliopsida</taxon>
        <taxon>eudicotyledons</taxon>
        <taxon>Gunneridae</taxon>
        <taxon>Pentapetalae</taxon>
        <taxon>rosids</taxon>
        <taxon>fabids</taxon>
        <taxon>Fabales</taxon>
        <taxon>Fabaceae</taxon>
        <taxon>Papilionoideae</taxon>
        <taxon>50 kb inversion clade</taxon>
        <taxon>NPAAA clade</taxon>
        <taxon>Hologalegina</taxon>
        <taxon>IRL clade</taxon>
        <taxon>Fabeae</taxon>
        <taxon>Vicia</taxon>
    </lineage>
</organism>
<dbReference type="EMBL" id="OX451740">
    <property type="protein sequence ID" value="CAI8615791.1"/>
    <property type="molecule type" value="Genomic_DNA"/>
</dbReference>
<reference evidence="1 2" key="1">
    <citation type="submission" date="2023-01" db="EMBL/GenBank/DDBJ databases">
        <authorList>
            <person name="Kreplak J."/>
        </authorList>
    </citation>
    <scope>NUCLEOTIDE SEQUENCE [LARGE SCALE GENOMIC DNA]</scope>
</reference>
<gene>
    <name evidence="1" type="ORF">VFH_V196360</name>
</gene>
<name>A0AAV1AZP8_VICFA</name>
<dbReference type="Pfam" id="PF05911">
    <property type="entry name" value="FPP"/>
    <property type="match status" value="1"/>
</dbReference>
<evidence type="ECO:0000313" key="2">
    <source>
        <dbReference type="Proteomes" id="UP001157006"/>
    </source>
</evidence>
<proteinExistence type="predicted"/>
<dbReference type="AlphaFoldDB" id="A0AAV1AZP8"/>
<sequence>MLLWNHRVIKTLLFVAYSTSHSIGLHSKDFALCMEIHKDQGLRKLQSRITSVFEFVAKDADVGQILKDIKHILEDAHDTSIQDSIVVTPHDVPPSDIPCDKKDNSEDAGSVAEKELISSQEPTQYIQITSDVEAAISQSHDFILFLDRETMALHSNRIIFAIHTETKSEREIREEVQGETKEKRTIGQCYLRFRRQQFQVSIGASPISNFKLLLLFISAHDFCLSSLKFENEAAPLWNKRSCRLKLEQRRSEAEHIVAIRSSRREEEKFVLCFL</sequence>
<keyword evidence="2" id="KW-1185">Reference proteome</keyword>